<proteinExistence type="inferred from homology"/>
<evidence type="ECO:0000256" key="1">
    <source>
        <dbReference type="ARBA" id="ARBA00009943"/>
    </source>
</evidence>
<sequence>MYLKIDPKNIADTYSTPILQQTSFWSGVKSRLGVDSSAFDFSIRNSELYTNVGGYAQTQADVVVFYQPFNNEDYIAYLPYGPEVEPSVENQGVFLEEFSEELRRFLPKNCVGLRYDLNWRSHWCDKGDFDEYGNWIGLPDIPFQEFQLNYGTNNWNLKKAYTNVLPSNTILIDISGDEDEILNRMKPKTRYNIKLSMRKGVEVREMGLDAMDVWYKLYTETALRNGLTLNDMSYFESILSSKIASDEVDVKLLVAFLDKKPLAAIFLVLSSHRATYLYGASTAENRNVMPTYALQWEAIRIAKKYDCIEYDMFGVAPTPDPNHPMHGLYKFKKGFGGEIYHQLGCWDYPFEEDKYKYFRAMEMNMQGYYTP</sequence>
<evidence type="ECO:0000256" key="3">
    <source>
        <dbReference type="ARBA" id="ARBA00022960"/>
    </source>
</evidence>
<evidence type="ECO:0000256" key="2">
    <source>
        <dbReference type="ARBA" id="ARBA00022679"/>
    </source>
</evidence>
<evidence type="ECO:0000313" key="8">
    <source>
        <dbReference type="Proteomes" id="UP001596020"/>
    </source>
</evidence>
<protein>
    <submittedName>
        <fullName evidence="7">Lipid II:glycine glycyltransferase FemX</fullName>
    </submittedName>
</protein>
<dbReference type="InterPro" id="IPR003447">
    <property type="entry name" value="FEMABX"/>
</dbReference>
<evidence type="ECO:0000256" key="5">
    <source>
        <dbReference type="ARBA" id="ARBA00023315"/>
    </source>
</evidence>
<gene>
    <name evidence="7" type="ORF">ACFO3G_06045</name>
</gene>
<evidence type="ECO:0000313" key="7">
    <source>
        <dbReference type="EMBL" id="MFC4666156.1"/>
    </source>
</evidence>
<accession>A0ABV9K942</accession>
<dbReference type="RefSeq" id="WP_380078950.1">
    <property type="nucleotide sequence ID" value="NZ_JBHSGO010000178.1"/>
</dbReference>
<name>A0ABV9K942_9PORP</name>
<keyword evidence="2" id="KW-0808">Transferase</keyword>
<dbReference type="PANTHER" id="PTHR36174:SF1">
    <property type="entry name" value="LIPID II:GLYCINE GLYCYLTRANSFERASE"/>
    <property type="match status" value="1"/>
</dbReference>
<dbReference type="PROSITE" id="PS51191">
    <property type="entry name" value="FEMABX"/>
    <property type="match status" value="1"/>
</dbReference>
<dbReference type="Proteomes" id="UP001596020">
    <property type="component" value="Unassembled WGS sequence"/>
</dbReference>
<dbReference type="InterPro" id="IPR016181">
    <property type="entry name" value="Acyl_CoA_acyltransferase"/>
</dbReference>
<dbReference type="Pfam" id="PF02388">
    <property type="entry name" value="FemAB"/>
    <property type="match status" value="2"/>
</dbReference>
<comment type="similarity">
    <text evidence="1">Belongs to the FemABX family.</text>
</comment>
<dbReference type="Gene3D" id="3.40.630.30">
    <property type="match status" value="1"/>
</dbReference>
<dbReference type="InterPro" id="IPR050644">
    <property type="entry name" value="PG_Glycine_Bridge_Synth"/>
</dbReference>
<keyword evidence="5" id="KW-0012">Acyltransferase</keyword>
<keyword evidence="3" id="KW-0133">Cell shape</keyword>
<reference evidence="8" key="1">
    <citation type="journal article" date="2019" name="Int. J. Syst. Evol. Microbiol.">
        <title>The Global Catalogue of Microorganisms (GCM) 10K type strain sequencing project: providing services to taxonomists for standard genome sequencing and annotation.</title>
        <authorList>
            <consortium name="The Broad Institute Genomics Platform"/>
            <consortium name="The Broad Institute Genome Sequencing Center for Infectious Disease"/>
            <person name="Wu L."/>
            <person name="Ma J."/>
        </authorList>
    </citation>
    <scope>NUCLEOTIDE SEQUENCE [LARGE SCALE GENOMIC DNA]</scope>
    <source>
        <strain evidence="8">CGMCC 4.7357</strain>
    </source>
</reference>
<dbReference type="EMBL" id="JBHSGO010000178">
    <property type="protein sequence ID" value="MFC4666156.1"/>
    <property type="molecule type" value="Genomic_DNA"/>
</dbReference>
<keyword evidence="4" id="KW-0573">Peptidoglycan synthesis</keyword>
<comment type="caution">
    <text evidence="7">The sequence shown here is derived from an EMBL/GenBank/DDBJ whole genome shotgun (WGS) entry which is preliminary data.</text>
</comment>
<organism evidence="7 8">
    <name type="scientific">Falsiporphyromonas endometrii</name>
    <dbReference type="NCBI Taxonomy" id="1387297"/>
    <lineage>
        <taxon>Bacteria</taxon>
        <taxon>Pseudomonadati</taxon>
        <taxon>Bacteroidota</taxon>
        <taxon>Bacteroidia</taxon>
        <taxon>Bacteroidales</taxon>
        <taxon>Porphyromonadaceae</taxon>
        <taxon>Falsiporphyromonas</taxon>
    </lineage>
</organism>
<keyword evidence="8" id="KW-1185">Reference proteome</keyword>
<dbReference type="PANTHER" id="PTHR36174">
    <property type="entry name" value="LIPID II:GLYCINE GLYCYLTRANSFERASE"/>
    <property type="match status" value="1"/>
</dbReference>
<dbReference type="SUPFAM" id="SSF55729">
    <property type="entry name" value="Acyl-CoA N-acyltransferases (Nat)"/>
    <property type="match status" value="1"/>
</dbReference>
<keyword evidence="6" id="KW-0961">Cell wall biogenesis/degradation</keyword>
<evidence type="ECO:0000256" key="4">
    <source>
        <dbReference type="ARBA" id="ARBA00022984"/>
    </source>
</evidence>
<evidence type="ECO:0000256" key="6">
    <source>
        <dbReference type="ARBA" id="ARBA00023316"/>
    </source>
</evidence>